<dbReference type="Proteomes" id="UP001342314">
    <property type="component" value="Unassembled WGS sequence"/>
</dbReference>
<evidence type="ECO:0000256" key="4">
    <source>
        <dbReference type="ARBA" id="ARBA00023136"/>
    </source>
</evidence>
<dbReference type="InterPro" id="IPR050186">
    <property type="entry name" value="TPT_transporter"/>
</dbReference>
<feature type="compositionally biased region" description="Polar residues" evidence="5">
    <location>
        <begin position="493"/>
        <end position="515"/>
    </location>
</feature>
<sequence length="570" mass="60623">MSQSDAPRYRQSHGQSAYRSDTPYDVAAASHGFVFLCCLWYLSSAFSSNTGKSILTRFRYPVTLTFVQFAFVAAYCVLILSLRERWAGSSGHASGGLTRRRGSMSTLGGWGIRKPSRHMFHGTFMMSLFQIAGHVFSSMAIARVPVSTVHTIKALSPLFTVLSYAALFGVRYSSATYTALLPLTVGVMLACSFDLRANAIGFLCALGSTFIFVAQNIFSKKLLPKENVGVVSAEEKSAPSSSSGGAAKLDKLNLLFYSSGMAFVLMIPIWLYSDASALFLGASSTTSATADNSTGTLLFFFFANGTVHFAQNLLAFSILARTSPVTYSIASLVKRIAVICIAIVWSGQHVSLIQAAGMTSTFVGLWMYNKAKSDVDKGETRRVQVEKRHDLALPTTVGDARDLDGGTTPPPPMSLHSAYPMGPLSPRQQHGGSTYSSGADVHPPSFPAMNGTVPAVYNGMANHADGAPFTSPNGTMRASTTSLPTQQPPPAKGSTSIAYSKPTHNARNRQSSTSRDPPRDKAAAIAAAAADVPVTLHHHQQQQHHGVGIAPVPTSLFGPVAAGGGNTAYR</sequence>
<evidence type="ECO:0000256" key="3">
    <source>
        <dbReference type="ARBA" id="ARBA00022989"/>
    </source>
</evidence>
<reference evidence="8 9" key="1">
    <citation type="submission" date="2021-12" db="EMBL/GenBank/DDBJ databases">
        <title>High titer production of polyol ester of fatty acids by Rhodotorula paludigena BS15 towards product separation-free biomass refinery.</title>
        <authorList>
            <person name="Mano J."/>
            <person name="Ono H."/>
            <person name="Tanaka T."/>
            <person name="Naito K."/>
            <person name="Sushida H."/>
            <person name="Ike M."/>
            <person name="Tokuyasu K."/>
            <person name="Kitaoka M."/>
        </authorList>
    </citation>
    <scope>NUCLEOTIDE SEQUENCE [LARGE SCALE GENOMIC DNA]</scope>
    <source>
        <strain evidence="8 9">BS15</strain>
    </source>
</reference>
<dbReference type="InterPro" id="IPR004853">
    <property type="entry name" value="Sugar_P_trans_dom"/>
</dbReference>
<feature type="transmembrane region" description="Helical" evidence="6">
    <location>
        <begin position="293"/>
        <end position="313"/>
    </location>
</feature>
<protein>
    <recommendedName>
        <fullName evidence="7">Sugar phosphate transporter domain-containing protein</fullName>
    </recommendedName>
</protein>
<evidence type="ECO:0000313" key="9">
    <source>
        <dbReference type="Proteomes" id="UP001342314"/>
    </source>
</evidence>
<proteinExistence type="predicted"/>
<dbReference type="GO" id="GO:0016020">
    <property type="term" value="C:membrane"/>
    <property type="evidence" value="ECO:0007669"/>
    <property type="project" value="UniProtKB-SubCell"/>
</dbReference>
<evidence type="ECO:0000256" key="5">
    <source>
        <dbReference type="SAM" id="MobiDB-lite"/>
    </source>
</evidence>
<keyword evidence="4 6" id="KW-0472">Membrane</keyword>
<feature type="compositionally biased region" description="Basic and acidic residues" evidence="5">
    <location>
        <begin position="377"/>
        <end position="391"/>
    </location>
</feature>
<comment type="subcellular location">
    <subcellularLocation>
        <location evidence="1">Membrane</location>
        <topology evidence="1">Multi-pass membrane protein</topology>
    </subcellularLocation>
</comment>
<keyword evidence="9" id="KW-1185">Reference proteome</keyword>
<feature type="domain" description="Sugar phosphate transporter" evidence="7">
    <location>
        <begin position="35"/>
        <end position="369"/>
    </location>
</feature>
<keyword evidence="3 6" id="KW-1133">Transmembrane helix</keyword>
<evidence type="ECO:0000259" key="7">
    <source>
        <dbReference type="Pfam" id="PF03151"/>
    </source>
</evidence>
<accession>A0AAV5G937</accession>
<evidence type="ECO:0000256" key="1">
    <source>
        <dbReference type="ARBA" id="ARBA00004141"/>
    </source>
</evidence>
<feature type="transmembrane region" description="Helical" evidence="6">
    <location>
        <begin position="123"/>
        <end position="142"/>
    </location>
</feature>
<feature type="transmembrane region" description="Helical" evidence="6">
    <location>
        <begin position="177"/>
        <end position="193"/>
    </location>
</feature>
<feature type="compositionally biased region" description="Polar residues" evidence="5">
    <location>
        <begin position="426"/>
        <end position="437"/>
    </location>
</feature>
<evidence type="ECO:0000256" key="6">
    <source>
        <dbReference type="SAM" id="Phobius"/>
    </source>
</evidence>
<dbReference type="EMBL" id="BQKY01000004">
    <property type="protein sequence ID" value="GJN89015.1"/>
    <property type="molecule type" value="Genomic_DNA"/>
</dbReference>
<feature type="region of interest" description="Disordered" evidence="5">
    <location>
        <begin position="377"/>
        <end position="447"/>
    </location>
</feature>
<keyword evidence="2 6" id="KW-0812">Transmembrane</keyword>
<gene>
    <name evidence="8" type="ORF">Rhopal_001986-T1</name>
</gene>
<feature type="transmembrane region" description="Helical" evidence="6">
    <location>
        <begin position="199"/>
        <end position="218"/>
    </location>
</feature>
<dbReference type="AlphaFoldDB" id="A0AAV5G937"/>
<evidence type="ECO:0000256" key="2">
    <source>
        <dbReference type="ARBA" id="ARBA00022692"/>
    </source>
</evidence>
<comment type="caution">
    <text evidence="8">The sequence shown here is derived from an EMBL/GenBank/DDBJ whole genome shotgun (WGS) entry which is preliminary data.</text>
</comment>
<dbReference type="PANTHER" id="PTHR11132">
    <property type="entry name" value="SOLUTE CARRIER FAMILY 35"/>
    <property type="match status" value="1"/>
</dbReference>
<dbReference type="InterPro" id="IPR037185">
    <property type="entry name" value="EmrE-like"/>
</dbReference>
<feature type="region of interest" description="Disordered" evidence="5">
    <location>
        <begin position="464"/>
        <end position="526"/>
    </location>
</feature>
<feature type="transmembrane region" description="Helical" evidence="6">
    <location>
        <begin position="62"/>
        <end position="82"/>
    </location>
</feature>
<feature type="transmembrane region" description="Helical" evidence="6">
    <location>
        <begin position="254"/>
        <end position="273"/>
    </location>
</feature>
<dbReference type="SUPFAM" id="SSF103481">
    <property type="entry name" value="Multidrug resistance efflux transporter EmrE"/>
    <property type="match status" value="1"/>
</dbReference>
<name>A0AAV5G937_9BASI</name>
<evidence type="ECO:0000313" key="8">
    <source>
        <dbReference type="EMBL" id="GJN89015.1"/>
    </source>
</evidence>
<organism evidence="8 9">
    <name type="scientific">Rhodotorula paludigena</name>
    <dbReference type="NCBI Taxonomy" id="86838"/>
    <lineage>
        <taxon>Eukaryota</taxon>
        <taxon>Fungi</taxon>
        <taxon>Dikarya</taxon>
        <taxon>Basidiomycota</taxon>
        <taxon>Pucciniomycotina</taxon>
        <taxon>Microbotryomycetes</taxon>
        <taxon>Sporidiobolales</taxon>
        <taxon>Sporidiobolaceae</taxon>
        <taxon>Rhodotorula</taxon>
    </lineage>
</organism>
<dbReference type="Pfam" id="PF03151">
    <property type="entry name" value="TPT"/>
    <property type="match status" value="1"/>
</dbReference>
<feature type="transmembrane region" description="Helical" evidence="6">
    <location>
        <begin position="21"/>
        <end position="42"/>
    </location>
</feature>